<reference evidence="2" key="1">
    <citation type="submission" date="2018-05" db="EMBL/GenBank/DDBJ databases">
        <authorList>
            <person name="Lanie J.A."/>
            <person name="Ng W.-L."/>
            <person name="Kazmierczak K.M."/>
            <person name="Andrzejewski T.M."/>
            <person name="Davidsen T.M."/>
            <person name="Wayne K.J."/>
            <person name="Tettelin H."/>
            <person name="Glass J.I."/>
            <person name="Rusch D."/>
            <person name="Podicherti R."/>
            <person name="Tsui H.-C.T."/>
            <person name="Winkler M.E."/>
        </authorList>
    </citation>
    <scope>NUCLEOTIDE SEQUENCE</scope>
</reference>
<name>A0A381UH13_9ZZZZ</name>
<accession>A0A381UH13</accession>
<dbReference type="GO" id="GO:0004038">
    <property type="term" value="F:allantoinase activity"/>
    <property type="evidence" value="ECO:0007669"/>
    <property type="project" value="TreeGrafter"/>
</dbReference>
<dbReference type="EMBL" id="UINC01006187">
    <property type="protein sequence ID" value="SVA26013.1"/>
    <property type="molecule type" value="Genomic_DNA"/>
</dbReference>
<dbReference type="InterPro" id="IPR011059">
    <property type="entry name" value="Metal-dep_hydrolase_composite"/>
</dbReference>
<dbReference type="GO" id="GO:0006145">
    <property type="term" value="P:purine nucleobase catabolic process"/>
    <property type="evidence" value="ECO:0007669"/>
    <property type="project" value="TreeGrafter"/>
</dbReference>
<dbReference type="InterPro" id="IPR032466">
    <property type="entry name" value="Metal_Hydrolase"/>
</dbReference>
<evidence type="ECO:0000259" key="1">
    <source>
        <dbReference type="Pfam" id="PF01979"/>
    </source>
</evidence>
<gene>
    <name evidence="2" type="ORF">METZ01_LOCUS78867</name>
</gene>
<dbReference type="InterPro" id="IPR006680">
    <property type="entry name" value="Amidohydro-rel"/>
</dbReference>
<dbReference type="PANTHER" id="PTHR43668:SF2">
    <property type="entry name" value="ALLANTOINASE"/>
    <property type="match status" value="1"/>
</dbReference>
<dbReference type="Gene3D" id="2.30.40.10">
    <property type="entry name" value="Urease, subunit C, domain 1"/>
    <property type="match status" value="1"/>
</dbReference>
<proteinExistence type="predicted"/>
<evidence type="ECO:0000313" key="2">
    <source>
        <dbReference type="EMBL" id="SVA26013.1"/>
    </source>
</evidence>
<dbReference type="AlphaFoldDB" id="A0A381UH13"/>
<dbReference type="PANTHER" id="PTHR43668">
    <property type="entry name" value="ALLANTOINASE"/>
    <property type="match status" value="1"/>
</dbReference>
<dbReference type="Gene3D" id="3.20.20.140">
    <property type="entry name" value="Metal-dependent hydrolases"/>
    <property type="match status" value="1"/>
</dbReference>
<sequence>PLYPVHLSTKESIPVIRRLRDQGVELFTETCPHYLTLTDEEILKKGPLAKVGPPLRKQEDSDALWEAVAKGMIDVIASDSGGFTVKRKMAGNAAENIFEAPYGLNTIEFMIPMMWNHGVNKGRITLPKLVKVFCENPAKIFGLYPRKGVLMEGSDADIVIWDPSRVHHVNGQHGNTDYSSFDGFDLLGMPDVVMQRGVVIIENGELAARKPEGKFVKGDPNATPYAPHGYRL</sequence>
<dbReference type="SUPFAM" id="SSF51338">
    <property type="entry name" value="Composite domain of metallo-dependent hydrolases"/>
    <property type="match status" value="1"/>
</dbReference>
<protein>
    <recommendedName>
        <fullName evidence="1">Amidohydrolase-related domain-containing protein</fullName>
    </recommendedName>
</protein>
<feature type="domain" description="Amidohydrolase-related" evidence="1">
    <location>
        <begin position="5"/>
        <end position="198"/>
    </location>
</feature>
<feature type="non-terminal residue" evidence="2">
    <location>
        <position position="1"/>
    </location>
</feature>
<organism evidence="2">
    <name type="scientific">marine metagenome</name>
    <dbReference type="NCBI Taxonomy" id="408172"/>
    <lineage>
        <taxon>unclassified sequences</taxon>
        <taxon>metagenomes</taxon>
        <taxon>ecological metagenomes</taxon>
    </lineage>
</organism>
<dbReference type="InterPro" id="IPR050138">
    <property type="entry name" value="DHOase/Allantoinase_Hydrolase"/>
</dbReference>
<dbReference type="SUPFAM" id="SSF51556">
    <property type="entry name" value="Metallo-dependent hydrolases"/>
    <property type="match status" value="1"/>
</dbReference>
<dbReference type="GO" id="GO:0005737">
    <property type="term" value="C:cytoplasm"/>
    <property type="evidence" value="ECO:0007669"/>
    <property type="project" value="TreeGrafter"/>
</dbReference>
<dbReference type="Pfam" id="PF01979">
    <property type="entry name" value="Amidohydro_1"/>
    <property type="match status" value="1"/>
</dbReference>